<name>A0ACC4D9E7_PURLI</name>
<organism evidence="1 2">
    <name type="scientific">Purpureocillium lilacinum</name>
    <name type="common">Paecilomyces lilacinus</name>
    <dbReference type="NCBI Taxonomy" id="33203"/>
    <lineage>
        <taxon>Eukaryota</taxon>
        <taxon>Fungi</taxon>
        <taxon>Dikarya</taxon>
        <taxon>Ascomycota</taxon>
        <taxon>Pezizomycotina</taxon>
        <taxon>Sordariomycetes</taxon>
        <taxon>Hypocreomycetidae</taxon>
        <taxon>Hypocreales</taxon>
        <taxon>Ophiocordycipitaceae</taxon>
        <taxon>Purpureocillium</taxon>
    </lineage>
</organism>
<dbReference type="Proteomes" id="UP001638806">
    <property type="component" value="Unassembled WGS sequence"/>
</dbReference>
<accession>A0ACC4D9E7</accession>
<sequence length="429" mass="46931">MFQRCQFEPLTADYGKPLAINTDITSCQYHGHRLGSPWAVFVSLNHATTREVGNHPVLHLWPCAAPSVYRYDSTRTRKRPGFAIAHSAIFVIGAQEGQDGDNASLYIRGQGAREPAPRLSPKLRVPNAYNPNLSSLNLAHIEARNGAILVLMGPDDKVGAMGDSEPESLQSTTQAPRQPAGRTSADGTDIDDDSFEPFVPSPGVTASADKSYGAWRAESFGLVKRVSQHDTVQVFWAHYSKPRYRLRTNEPILRLLCPAQPRLLRPARTTFEVDIEADHGEPARVVLRIGARDGGNGLAGQEADTASDWPTRENRARCNSHRSLHRPGPEGPNWRHAASNREGHGVVSWLAVSRQSEDTIGVTDYQFGISAGLVWFPPPGIDAFPYIAGAEDRLLARRSRSACMPATRQTTVTPESDIIIGDLLPLALS</sequence>
<evidence type="ECO:0000313" key="1">
    <source>
        <dbReference type="EMBL" id="KAL3952434.1"/>
    </source>
</evidence>
<dbReference type="EMBL" id="JBGNUJ010000012">
    <property type="protein sequence ID" value="KAL3952434.1"/>
    <property type="molecule type" value="Genomic_DNA"/>
</dbReference>
<protein>
    <submittedName>
        <fullName evidence="1">Uncharacterized protein</fullName>
    </submittedName>
</protein>
<evidence type="ECO:0000313" key="2">
    <source>
        <dbReference type="Proteomes" id="UP001638806"/>
    </source>
</evidence>
<keyword evidence="2" id="KW-1185">Reference proteome</keyword>
<comment type="caution">
    <text evidence="1">The sequence shown here is derived from an EMBL/GenBank/DDBJ whole genome shotgun (WGS) entry which is preliminary data.</text>
</comment>
<proteinExistence type="predicted"/>
<reference evidence="1" key="1">
    <citation type="submission" date="2024-12" db="EMBL/GenBank/DDBJ databases">
        <title>Comparative genomics and development of molecular markers within Purpureocillium lilacinum and among Purpureocillium species.</title>
        <authorList>
            <person name="Yeh Z.-Y."/>
            <person name="Ni N.-T."/>
            <person name="Lo P.-H."/>
            <person name="Mushyakhwo K."/>
            <person name="Lin C.-F."/>
            <person name="Nai Y.-S."/>
        </authorList>
    </citation>
    <scope>NUCLEOTIDE SEQUENCE</scope>
    <source>
        <strain evidence="1">NCHU-NPUST-175</strain>
    </source>
</reference>
<gene>
    <name evidence="1" type="ORF">ACCO45_012377</name>
</gene>